<feature type="compositionally biased region" description="Low complexity" evidence="5">
    <location>
        <begin position="615"/>
        <end position="624"/>
    </location>
</feature>
<keyword evidence="1" id="KW-0547">Nucleotide-binding</keyword>
<dbReference type="GO" id="GO:0031297">
    <property type="term" value="P:replication fork processing"/>
    <property type="evidence" value="ECO:0007669"/>
    <property type="project" value="TreeGrafter"/>
</dbReference>
<dbReference type="GO" id="GO:0043596">
    <property type="term" value="C:nuclear replication fork"/>
    <property type="evidence" value="ECO:0007669"/>
    <property type="project" value="TreeGrafter"/>
</dbReference>
<dbReference type="InterPro" id="IPR014001">
    <property type="entry name" value="Helicase_ATP-bd"/>
</dbReference>
<dbReference type="Gene3D" id="3.40.50.10810">
    <property type="entry name" value="Tandem AAA-ATPase domain"/>
    <property type="match status" value="1"/>
</dbReference>
<dbReference type="GO" id="GO:0004520">
    <property type="term" value="F:DNA endonuclease activity"/>
    <property type="evidence" value="ECO:0007669"/>
    <property type="project" value="TreeGrafter"/>
</dbReference>
<feature type="compositionally biased region" description="Gly residues" evidence="5">
    <location>
        <begin position="506"/>
        <end position="517"/>
    </location>
</feature>
<keyword evidence="4" id="KW-0067">ATP-binding</keyword>
<evidence type="ECO:0000259" key="7">
    <source>
        <dbReference type="PROSITE" id="PS51194"/>
    </source>
</evidence>
<evidence type="ECO:0000256" key="2">
    <source>
        <dbReference type="ARBA" id="ARBA00022801"/>
    </source>
</evidence>
<dbReference type="CDD" id="cd18793">
    <property type="entry name" value="SF2_C_SNF"/>
    <property type="match status" value="1"/>
</dbReference>
<dbReference type="GO" id="GO:0006281">
    <property type="term" value="P:DNA repair"/>
    <property type="evidence" value="ECO:0007669"/>
    <property type="project" value="TreeGrafter"/>
</dbReference>
<dbReference type="InterPro" id="IPR049730">
    <property type="entry name" value="SNF2/RAD54-like_C"/>
</dbReference>
<dbReference type="InterPro" id="IPR027417">
    <property type="entry name" value="P-loop_NTPase"/>
</dbReference>
<dbReference type="SMART" id="SM00490">
    <property type="entry name" value="HELICc"/>
    <property type="match status" value="1"/>
</dbReference>
<feature type="region of interest" description="Disordered" evidence="5">
    <location>
        <begin position="576"/>
        <end position="624"/>
    </location>
</feature>
<dbReference type="EMBL" id="HBEC01010408">
    <property type="protein sequence ID" value="CAD8284748.1"/>
    <property type="molecule type" value="Transcribed_RNA"/>
</dbReference>
<dbReference type="GO" id="GO:0005524">
    <property type="term" value="F:ATP binding"/>
    <property type="evidence" value="ECO:0007669"/>
    <property type="project" value="UniProtKB-KW"/>
</dbReference>
<dbReference type="InterPro" id="IPR000330">
    <property type="entry name" value="SNF2_N"/>
</dbReference>
<dbReference type="PROSITE" id="PS51194">
    <property type="entry name" value="HELICASE_CTER"/>
    <property type="match status" value="1"/>
</dbReference>
<dbReference type="GO" id="GO:0016787">
    <property type="term" value="F:hydrolase activity"/>
    <property type="evidence" value="ECO:0007669"/>
    <property type="project" value="UniProtKB-KW"/>
</dbReference>
<gene>
    <name evidence="8" type="ORF">CEUR00632_LOCUS4783</name>
</gene>
<dbReference type="InterPro" id="IPR038718">
    <property type="entry name" value="SNF2-like_sf"/>
</dbReference>
<feature type="compositionally biased region" description="Polar residues" evidence="5">
    <location>
        <begin position="518"/>
        <end position="527"/>
    </location>
</feature>
<dbReference type="PANTHER" id="PTHR45766">
    <property type="entry name" value="DNA ANNEALING HELICASE AND ENDONUCLEASE ZRANB3 FAMILY MEMBER"/>
    <property type="match status" value="1"/>
</dbReference>
<dbReference type="PANTHER" id="PTHR45766:SF3">
    <property type="entry name" value="DNA ANNEALING HELICASE AND ENDONUCLEASE ZRANB3"/>
    <property type="match status" value="1"/>
</dbReference>
<keyword evidence="2" id="KW-0378">Hydrolase</keyword>
<name>A0A7R9V4K7_9CHLO</name>
<feature type="region of interest" description="Disordered" evidence="5">
    <location>
        <begin position="506"/>
        <end position="561"/>
    </location>
</feature>
<feature type="domain" description="Helicase ATP-binding" evidence="6">
    <location>
        <begin position="64"/>
        <end position="232"/>
    </location>
</feature>
<keyword evidence="3" id="KW-0347">Helicase</keyword>
<protein>
    <submittedName>
        <fullName evidence="8">Uncharacterized protein</fullName>
    </submittedName>
</protein>
<dbReference type="Pfam" id="PF00176">
    <property type="entry name" value="SNF2-rel_dom"/>
    <property type="match status" value="1"/>
</dbReference>
<reference evidence="8" key="1">
    <citation type="submission" date="2021-01" db="EMBL/GenBank/DDBJ databases">
        <authorList>
            <person name="Corre E."/>
            <person name="Pelletier E."/>
            <person name="Niang G."/>
            <person name="Scheremetjew M."/>
            <person name="Finn R."/>
            <person name="Kale V."/>
            <person name="Holt S."/>
            <person name="Cochrane G."/>
            <person name="Meng A."/>
            <person name="Brown T."/>
            <person name="Cohen L."/>
        </authorList>
    </citation>
    <scope>NUCLEOTIDE SEQUENCE</scope>
    <source>
        <strain evidence="8">CCMP219</strain>
    </source>
</reference>
<evidence type="ECO:0000256" key="1">
    <source>
        <dbReference type="ARBA" id="ARBA00022741"/>
    </source>
</evidence>
<dbReference type="GO" id="GO:0004386">
    <property type="term" value="F:helicase activity"/>
    <property type="evidence" value="ECO:0007669"/>
    <property type="project" value="UniProtKB-KW"/>
</dbReference>
<feature type="compositionally biased region" description="Low complexity" evidence="5">
    <location>
        <begin position="592"/>
        <end position="605"/>
    </location>
</feature>
<dbReference type="Gene3D" id="3.40.50.300">
    <property type="entry name" value="P-loop containing nucleotide triphosphate hydrolases"/>
    <property type="match status" value="1"/>
</dbReference>
<dbReference type="SUPFAM" id="SSF52540">
    <property type="entry name" value="P-loop containing nucleoside triphosphate hydrolases"/>
    <property type="match status" value="2"/>
</dbReference>
<accession>A0A7R9V4K7</accession>
<dbReference type="PROSITE" id="PS51192">
    <property type="entry name" value="HELICASE_ATP_BIND_1"/>
    <property type="match status" value="1"/>
</dbReference>
<evidence type="ECO:0000256" key="4">
    <source>
        <dbReference type="ARBA" id="ARBA00022840"/>
    </source>
</evidence>
<evidence type="ECO:0000256" key="5">
    <source>
        <dbReference type="SAM" id="MobiDB-lite"/>
    </source>
</evidence>
<proteinExistence type="predicted"/>
<dbReference type="SMART" id="SM00487">
    <property type="entry name" value="DEXDc"/>
    <property type="match status" value="1"/>
</dbReference>
<dbReference type="Pfam" id="PF00271">
    <property type="entry name" value="Helicase_C"/>
    <property type="match status" value="1"/>
</dbReference>
<feature type="compositionally biased region" description="Gly residues" evidence="5">
    <location>
        <begin position="550"/>
        <end position="560"/>
    </location>
</feature>
<dbReference type="InterPro" id="IPR001650">
    <property type="entry name" value="Helicase_C-like"/>
</dbReference>
<feature type="domain" description="Helicase C-terminal" evidence="7">
    <location>
        <begin position="358"/>
        <end position="507"/>
    </location>
</feature>
<organism evidence="8">
    <name type="scientific">Chlamydomonas euryale</name>
    <dbReference type="NCBI Taxonomy" id="1486919"/>
    <lineage>
        <taxon>Eukaryota</taxon>
        <taxon>Viridiplantae</taxon>
        <taxon>Chlorophyta</taxon>
        <taxon>core chlorophytes</taxon>
        <taxon>Chlorophyceae</taxon>
        <taxon>CS clade</taxon>
        <taxon>Chlamydomonadales</taxon>
        <taxon>Chlamydomonadaceae</taxon>
        <taxon>Chlamydomonas</taxon>
    </lineage>
</organism>
<dbReference type="AlphaFoldDB" id="A0A7R9V4K7"/>
<sequence>MDVAELGSGACLSEGDRVHTARPTLAFSQMPQLLSDAAAADIMARRLSEDTRRALFDFQREGVKFIVKCGGRAMLADEPGLGKTVQALCAAACFPDAWPLLVVCPSAVRHMWISSLLNWLPDDLAPPLEHAWVIEHGKDLAEARRRQLPPGVRAHALVTSYDMVQKMERKELQRYNFVIADESHKLKSRDTKRTRFVSDVVRRAKCALLLTGTPLLSKPIEAFEQVDMLRPRLLGSFQEYGDRYCRSPWLVGRFMSKLAEFQGAHHLDELNQRLRSTIMLRRTKAEVAQQLPDKVRTRLLIRPDPATARALADARAKLAAIDTRREAGELVDDRESDVAVSAYYRATGPAKVLDGWEVVSSLLSRSDGSQQKVLVFCHHSNVLDALQAKAQAAGVGHVRIDGSMDDNRRTKAIEDFQRDGVVRVALLSIGAAGVGITLTAARTAVFVELSWSPSDLLQAEDRLHRLGQTAQTVDIYYLHALGTADDIVWPVINKKLKVVSRAIEQRGGGAGGGGGGTMQTETHTWTPRTRQPARPGERRRRPEAHSSGSSDGGGSDGGGSTCPAAGSGACITDGGGARRGRAAADGAERHATAGAPEGPLAAPGRPLRPRGHATAVPVSSPEAASAVPSVRARCAGRYACRGTTGGEGPRRRPQGHVAAAAMGQPCSGATVAPAPQRSGGRWRARPRACWRVPLWVGAAGGRPATG</sequence>
<evidence type="ECO:0000259" key="6">
    <source>
        <dbReference type="PROSITE" id="PS51192"/>
    </source>
</evidence>
<evidence type="ECO:0000313" key="8">
    <source>
        <dbReference type="EMBL" id="CAD8284748.1"/>
    </source>
</evidence>
<evidence type="ECO:0000256" key="3">
    <source>
        <dbReference type="ARBA" id="ARBA00022806"/>
    </source>
</evidence>